<dbReference type="Pfam" id="PF14294">
    <property type="entry name" value="DUF4372"/>
    <property type="match status" value="1"/>
</dbReference>
<evidence type="ECO:0000259" key="1">
    <source>
        <dbReference type="Pfam" id="PF14294"/>
    </source>
</evidence>
<protein>
    <recommendedName>
        <fullName evidence="1">DUF4372 domain-containing protein</fullName>
    </recommendedName>
</protein>
<accession>A0A3P5XG13</accession>
<organism evidence="2 3">
    <name type="scientific">Filibacter tadaridae</name>
    <dbReference type="NCBI Taxonomy" id="2483811"/>
    <lineage>
        <taxon>Bacteria</taxon>
        <taxon>Bacillati</taxon>
        <taxon>Bacillota</taxon>
        <taxon>Bacilli</taxon>
        <taxon>Bacillales</taxon>
        <taxon>Caryophanaceae</taxon>
        <taxon>Filibacter</taxon>
    </lineage>
</organism>
<dbReference type="EMBL" id="UXAV01000061">
    <property type="protein sequence ID" value="VDC33726.1"/>
    <property type="molecule type" value="Genomic_DNA"/>
</dbReference>
<evidence type="ECO:0000313" key="2">
    <source>
        <dbReference type="EMBL" id="VDC33726.1"/>
    </source>
</evidence>
<dbReference type="OrthoDB" id="368860at2"/>
<dbReference type="Proteomes" id="UP000270468">
    <property type="component" value="Unassembled WGS sequence"/>
</dbReference>
<sequence length="90" mass="10707">MGKNTLKTSFGKWIVPNNFGRFQKTINLHKRDHYTRKLTTQSFVLLMFYSHLNEMESLYAMEASITDDNLQNALGFRFYVNHRFLAIQEK</sequence>
<dbReference type="RefSeq" id="WP_160117626.1">
    <property type="nucleotide sequence ID" value="NZ_CBCRXF010000033.1"/>
</dbReference>
<proteinExistence type="predicted"/>
<name>A0A3P5XG13_9BACL</name>
<feature type="domain" description="DUF4372" evidence="1">
    <location>
        <begin position="7"/>
        <end position="77"/>
    </location>
</feature>
<evidence type="ECO:0000313" key="3">
    <source>
        <dbReference type="Proteomes" id="UP000270468"/>
    </source>
</evidence>
<dbReference type="AlphaFoldDB" id="A0A3P5XG13"/>
<gene>
    <name evidence="2" type="ORF">FILTAD_03029</name>
</gene>
<keyword evidence="3" id="KW-1185">Reference proteome</keyword>
<reference evidence="2 3" key="1">
    <citation type="submission" date="2018-11" db="EMBL/GenBank/DDBJ databases">
        <authorList>
            <person name="Criscuolo A."/>
        </authorList>
    </citation>
    <scope>NUCLEOTIDE SEQUENCE [LARGE SCALE GENOMIC DNA]</scope>
    <source>
        <strain evidence="2">ATB-66</strain>
    </source>
</reference>
<dbReference type="InterPro" id="IPR025399">
    <property type="entry name" value="DUF4372"/>
</dbReference>